<reference evidence="1" key="1">
    <citation type="submission" date="2022-10" db="EMBL/GenBank/DDBJ databases">
        <title>The complete genomes of actinobacterial strains from the NBC collection.</title>
        <authorList>
            <person name="Joergensen T.S."/>
            <person name="Alvarez Arevalo M."/>
            <person name="Sterndorff E.B."/>
            <person name="Faurdal D."/>
            <person name="Vuksanovic O."/>
            <person name="Mourched A.-S."/>
            <person name="Charusanti P."/>
            <person name="Shaw S."/>
            <person name="Blin K."/>
            <person name="Weber T."/>
        </authorList>
    </citation>
    <scope>NUCLEOTIDE SEQUENCE</scope>
    <source>
        <strain evidence="1">NBC_00303</strain>
    </source>
</reference>
<evidence type="ECO:0000313" key="1">
    <source>
        <dbReference type="EMBL" id="WUN83716.1"/>
    </source>
</evidence>
<keyword evidence="2" id="KW-1185">Reference proteome</keyword>
<evidence type="ECO:0000313" key="2">
    <source>
        <dbReference type="Proteomes" id="UP001432312"/>
    </source>
</evidence>
<sequence length="177" mass="18929">MAMVGLFWITEESVHLGSPPDAEEHYVRITSEGVQARDGDGTRAWPWSGLRSAVVEAAPVEGEAGGGGRFLAAVLEAVVTLGSSYGGGTPPQMLLVLESDDGTEEVRVWAAAKGYTSQEIALSQRLLTRFREGAADPGTLMAWSRDHGGTPRPPEREALLREWVGTENPGTEDGVQR</sequence>
<accession>A0ABZ1QM12</accession>
<proteinExistence type="predicted"/>
<organism evidence="1 2">
    <name type="scientific">Streptomyces erythrochromogenes</name>
    <dbReference type="NCBI Taxonomy" id="285574"/>
    <lineage>
        <taxon>Bacteria</taxon>
        <taxon>Bacillati</taxon>
        <taxon>Actinomycetota</taxon>
        <taxon>Actinomycetes</taxon>
        <taxon>Kitasatosporales</taxon>
        <taxon>Streptomycetaceae</taxon>
        <taxon>Streptomyces</taxon>
    </lineage>
</organism>
<gene>
    <name evidence="1" type="ORF">OHA91_37595</name>
</gene>
<dbReference type="Proteomes" id="UP001432312">
    <property type="component" value="Chromosome"/>
</dbReference>
<protein>
    <submittedName>
        <fullName evidence="1">Uncharacterized protein</fullName>
    </submittedName>
</protein>
<dbReference type="RefSeq" id="WP_328740896.1">
    <property type="nucleotide sequence ID" value="NZ_CP108036.1"/>
</dbReference>
<dbReference type="EMBL" id="CP108036">
    <property type="protein sequence ID" value="WUN83716.1"/>
    <property type="molecule type" value="Genomic_DNA"/>
</dbReference>
<name>A0ABZ1QM12_9ACTN</name>
<dbReference type="GeneID" id="95501893"/>